<evidence type="ECO:0000313" key="3">
    <source>
        <dbReference type="Proteomes" id="UP000478008"/>
    </source>
</evidence>
<feature type="transmembrane region" description="Helical" evidence="1">
    <location>
        <begin position="52"/>
        <end position="71"/>
    </location>
</feature>
<sequence length="323" mass="36246">MSALKSMSEKYHLNHPELNEGSNIVLSDDEIELALGKAFKGNQKHIGSFQNALISTASILAIVSPITLNFIDKRYLSSIMDGYDADDEIIYHLSQYSERPPTTIFISFLLLLLTSAAPIDFERGFIQISIYILVIWCQCSYLIMIISSVIKDLAIQKGFGWLLVVMCSITIHSFLFPLHSGRGKIAYLKSFHSWITILGCLFEICKYSTYNMTNFVLYYSGIGGRNYGRLILGLSIIHVSTIVVVGLSLLATVISSSDDDSEVLAFSDDTDLEECDFECCKTLEEIKENVKPWEITMLIPFVVVSICHCYQMQWAQVAMSSSN</sequence>
<keyword evidence="1" id="KW-0472">Membrane</keyword>
<keyword evidence="1" id="KW-1133">Transmembrane helix</keyword>
<evidence type="ECO:0000256" key="1">
    <source>
        <dbReference type="SAM" id="Phobius"/>
    </source>
</evidence>
<proteinExistence type="predicted"/>
<protein>
    <submittedName>
        <fullName evidence="2">DEBR0S4_15874g1_1</fullName>
    </submittedName>
</protein>
<keyword evidence="1" id="KW-0812">Transmembrane</keyword>
<dbReference type="EMBL" id="CABFWN010000004">
    <property type="protein sequence ID" value="VUG19324.1"/>
    <property type="molecule type" value="Genomic_DNA"/>
</dbReference>
<reference evidence="2 3" key="1">
    <citation type="submission" date="2019-07" db="EMBL/GenBank/DDBJ databases">
        <authorList>
            <person name="Friedrich A."/>
            <person name="Schacherer J."/>
        </authorList>
    </citation>
    <scope>NUCLEOTIDE SEQUENCE [LARGE SCALE GENOMIC DNA]</scope>
</reference>
<feature type="transmembrane region" description="Helical" evidence="1">
    <location>
        <begin position="230"/>
        <end position="254"/>
    </location>
</feature>
<feature type="transmembrane region" description="Helical" evidence="1">
    <location>
        <begin position="191"/>
        <end position="209"/>
    </location>
</feature>
<dbReference type="Proteomes" id="UP000478008">
    <property type="component" value="Unassembled WGS sequence"/>
</dbReference>
<name>A0A7D9H3L9_DEKBR</name>
<feature type="transmembrane region" description="Helical" evidence="1">
    <location>
        <begin position="102"/>
        <end position="119"/>
    </location>
</feature>
<feature type="transmembrane region" description="Helical" evidence="1">
    <location>
        <begin position="125"/>
        <end position="146"/>
    </location>
</feature>
<evidence type="ECO:0000313" key="2">
    <source>
        <dbReference type="EMBL" id="VUG19324.1"/>
    </source>
</evidence>
<dbReference type="AlphaFoldDB" id="A0A7D9H3L9"/>
<feature type="transmembrane region" description="Helical" evidence="1">
    <location>
        <begin position="158"/>
        <end position="179"/>
    </location>
</feature>
<accession>A0A7D9H3L9</accession>
<organism evidence="2 3">
    <name type="scientific">Dekkera bruxellensis</name>
    <name type="common">Brettanomyces custersii</name>
    <dbReference type="NCBI Taxonomy" id="5007"/>
    <lineage>
        <taxon>Eukaryota</taxon>
        <taxon>Fungi</taxon>
        <taxon>Dikarya</taxon>
        <taxon>Ascomycota</taxon>
        <taxon>Saccharomycotina</taxon>
        <taxon>Pichiomycetes</taxon>
        <taxon>Pichiales</taxon>
        <taxon>Pichiaceae</taxon>
        <taxon>Brettanomyces</taxon>
    </lineage>
</organism>
<gene>
    <name evidence="2" type="ORF">DEBR0S4_15874G</name>
</gene>
<keyword evidence="3" id="KW-1185">Reference proteome</keyword>